<evidence type="ECO:0000313" key="3">
    <source>
        <dbReference type="Proteomes" id="UP000052257"/>
    </source>
</evidence>
<keyword evidence="2" id="KW-0032">Aminotransferase</keyword>
<dbReference type="SUPFAM" id="SSF53756">
    <property type="entry name" value="UDP-Glycosyltransferase/glycogen phosphorylase"/>
    <property type="match status" value="1"/>
</dbReference>
<protein>
    <submittedName>
        <fullName evidence="2">Phosphoserine aminotransferase, (Psat)</fullName>
        <ecNumber evidence="2">2.6.1.52</ecNumber>
    </submittedName>
</protein>
<dbReference type="EMBL" id="FAUW01000001">
    <property type="protein sequence ID" value="CUU68727.1"/>
    <property type="molecule type" value="Genomic_DNA"/>
</dbReference>
<feature type="domain" description="Glycosyl transferase family 1" evidence="1">
    <location>
        <begin position="221"/>
        <end position="387"/>
    </location>
</feature>
<dbReference type="CDD" id="cd03794">
    <property type="entry name" value="GT4_WbuB-like"/>
    <property type="match status" value="1"/>
</dbReference>
<gene>
    <name evidence="2" type="ORF">ERS739220_00093</name>
</gene>
<dbReference type="AlphaFoldDB" id="A0A9W5ALH6"/>
<evidence type="ECO:0000259" key="1">
    <source>
        <dbReference type="Pfam" id="PF00534"/>
    </source>
</evidence>
<dbReference type="PANTHER" id="PTHR12526">
    <property type="entry name" value="GLYCOSYLTRANSFERASE"/>
    <property type="match status" value="1"/>
</dbReference>
<dbReference type="Proteomes" id="UP000052257">
    <property type="component" value="Unassembled WGS sequence"/>
</dbReference>
<sequence length="406" mass="46418">MNKNILIVNSYASNPSYGGGMYRHYYLAKEFNNVGFRTTIVSASFSHLFTKFPVMGGGKTFKQEFVDGIDFIWVKTMKYSGSFDKKRVFTWFEFMIKLFFIGKHLKNKPDVIICSPTEVLSIVPCYFLAKKYKAKLVFEVRDIWPLSLIQIGGFSKYNPFIMLLSCVEKFAIKKSDIVVSNLKNYSKHIKDLGIQKQAYWISNGINLRDMDMQEELPQHIKGLVPKDKFIIGYTGKLGVSNSIIYLLKAARILQNNTNIKFIIVGDGQEKQALVDYANDLNNVIFIDPIPKSNIQSMLSLFDVCYIGWLDKELYKFGIAANKLFDYMYSCKPILHSINTSDSIVNMVGFECGIKINSEDPEAIAEAITELYATPKNLMKKMGENGKKAILDQFTYHELAKKYLKII</sequence>
<comment type="caution">
    <text evidence="2">The sequence shown here is derived from an EMBL/GenBank/DDBJ whole genome shotgun (WGS) entry which is preliminary data.</text>
</comment>
<organism evidence="2 3">
    <name type="scientific">Campylobacter hyointestinalis subsp. hyointestinalis</name>
    <dbReference type="NCBI Taxonomy" id="91352"/>
    <lineage>
        <taxon>Bacteria</taxon>
        <taxon>Pseudomonadati</taxon>
        <taxon>Campylobacterota</taxon>
        <taxon>Epsilonproteobacteria</taxon>
        <taxon>Campylobacterales</taxon>
        <taxon>Campylobacteraceae</taxon>
        <taxon>Campylobacter</taxon>
    </lineage>
</organism>
<evidence type="ECO:0000313" key="2">
    <source>
        <dbReference type="EMBL" id="CUU68727.1"/>
    </source>
</evidence>
<reference evidence="2 3" key="1">
    <citation type="submission" date="2015-11" db="EMBL/GenBank/DDBJ databases">
        <authorList>
            <consortium name="Pathogen Informatics"/>
        </authorList>
    </citation>
    <scope>NUCLEOTIDE SEQUENCE [LARGE SCALE GENOMIC DNA]</scope>
    <source>
        <strain evidence="2 3">006A-0191</strain>
    </source>
</reference>
<dbReference type="EC" id="2.6.1.52" evidence="2"/>
<dbReference type="PANTHER" id="PTHR12526:SF622">
    <property type="entry name" value="GLYCOSYLTRANSFERASE (GROUP I)"/>
    <property type="match status" value="1"/>
</dbReference>
<keyword evidence="2" id="KW-0808">Transferase</keyword>
<dbReference type="InterPro" id="IPR001296">
    <property type="entry name" value="Glyco_trans_1"/>
</dbReference>
<proteinExistence type="predicted"/>
<accession>A0A9W5ALH6</accession>
<dbReference type="Gene3D" id="3.40.50.2000">
    <property type="entry name" value="Glycogen Phosphorylase B"/>
    <property type="match status" value="2"/>
</dbReference>
<name>A0A9W5ALH6_CAMHY</name>
<dbReference type="Pfam" id="PF00534">
    <property type="entry name" value="Glycos_transf_1"/>
    <property type="match status" value="1"/>
</dbReference>
<dbReference type="GO" id="GO:0016757">
    <property type="term" value="F:glycosyltransferase activity"/>
    <property type="evidence" value="ECO:0007669"/>
    <property type="project" value="InterPro"/>
</dbReference>
<dbReference type="RefSeq" id="WP_059427418.1">
    <property type="nucleotide sequence ID" value="NZ_FAUT01000002.1"/>
</dbReference>
<dbReference type="GO" id="GO:0004648">
    <property type="term" value="F:O-phospho-L-serine:2-oxoglutarate aminotransferase activity"/>
    <property type="evidence" value="ECO:0007669"/>
    <property type="project" value="UniProtKB-EC"/>
</dbReference>